<protein>
    <submittedName>
        <fullName evidence="1">DUF503 domain-containing protein</fullName>
    </submittedName>
</protein>
<organism evidence="1 3">
    <name type="scientific">Candidatus Chlorohelix allophototropha</name>
    <dbReference type="NCBI Taxonomy" id="3003348"/>
    <lineage>
        <taxon>Bacteria</taxon>
        <taxon>Bacillati</taxon>
        <taxon>Chloroflexota</taxon>
        <taxon>Chloroflexia</taxon>
        <taxon>Candidatus Chloroheliales</taxon>
        <taxon>Candidatus Chloroheliaceae</taxon>
        <taxon>Candidatus Chlorohelix</taxon>
    </lineage>
</organism>
<reference evidence="1 3" key="1">
    <citation type="submission" date="2020-06" db="EMBL/GenBank/DDBJ databases">
        <title>Anoxygenic phototrophic Chloroflexota member uses a Type I reaction center.</title>
        <authorList>
            <person name="Tsuji J.M."/>
            <person name="Shaw N.A."/>
            <person name="Nagashima S."/>
            <person name="Venkiteswaran J."/>
            <person name="Schiff S.L."/>
            <person name="Hanada S."/>
            <person name="Tank M."/>
            <person name="Neufeld J.D."/>
        </authorList>
    </citation>
    <scope>NUCLEOTIDE SEQUENCE [LARGE SCALE GENOMIC DNA]</scope>
    <source>
        <strain evidence="1">L227-S17</strain>
    </source>
</reference>
<dbReference type="SUPFAM" id="SSF103007">
    <property type="entry name" value="Hypothetical protein TT1725"/>
    <property type="match status" value="1"/>
</dbReference>
<dbReference type="AlphaFoldDB" id="A0A8T7LZ66"/>
<gene>
    <name evidence="1" type="ORF">HXX08_10460</name>
    <name evidence="2" type="ORF">OZ401_001437</name>
</gene>
<dbReference type="InterPro" id="IPR007546">
    <property type="entry name" value="DUF503"/>
</dbReference>
<proteinExistence type="predicted"/>
<dbReference type="Proteomes" id="UP001431572">
    <property type="component" value="Chromosome 1"/>
</dbReference>
<dbReference type="PANTHER" id="PTHR36441">
    <property type="entry name" value="HYPOTHETICAL CYTOSOLIC PROTEIN"/>
    <property type="match status" value="1"/>
</dbReference>
<keyword evidence="4" id="KW-1185">Reference proteome</keyword>
<name>A0A8T7LZ66_9CHLR</name>
<evidence type="ECO:0000313" key="4">
    <source>
        <dbReference type="Proteomes" id="UP001431572"/>
    </source>
</evidence>
<evidence type="ECO:0000313" key="1">
    <source>
        <dbReference type="EMBL" id="NWJ46287.1"/>
    </source>
</evidence>
<sequence length="97" mass="10873">MYIGTCLLSVEIPDCESLKDKRHVIKSIIERAKRELHLSVAEVGGLDEWDYAEIGLAYVSNSAKHADEVIAKAVNWIEANLKDGILGNYKTEIVRVF</sequence>
<reference evidence="2" key="2">
    <citation type="journal article" date="2024" name="Nature">
        <title>Anoxygenic phototroph of the Chloroflexota uses a type I reaction centre.</title>
        <authorList>
            <person name="Tsuji J.M."/>
            <person name="Shaw N.A."/>
            <person name="Nagashima S."/>
            <person name="Venkiteswaran J.J."/>
            <person name="Schiff S.L."/>
            <person name="Watanabe T."/>
            <person name="Fukui M."/>
            <person name="Hanada S."/>
            <person name="Tank M."/>
            <person name="Neufeld J.D."/>
        </authorList>
    </citation>
    <scope>NUCLEOTIDE SEQUENCE</scope>
    <source>
        <strain evidence="2">L227-S17</strain>
    </source>
</reference>
<dbReference type="EMBL" id="JACATZ010000001">
    <property type="protein sequence ID" value="NWJ46287.1"/>
    <property type="molecule type" value="Genomic_DNA"/>
</dbReference>
<dbReference type="InterPro" id="IPR036746">
    <property type="entry name" value="TT1725-like_sf"/>
</dbReference>
<accession>A0A8T7LZ66</accession>
<dbReference type="Gene3D" id="3.30.70.1120">
    <property type="entry name" value="TT1725-like"/>
    <property type="match status" value="1"/>
</dbReference>
<evidence type="ECO:0000313" key="3">
    <source>
        <dbReference type="Proteomes" id="UP000521676"/>
    </source>
</evidence>
<dbReference type="PANTHER" id="PTHR36441:SF1">
    <property type="entry name" value="DUF503 DOMAIN-CONTAINING PROTEIN"/>
    <property type="match status" value="1"/>
</dbReference>
<dbReference type="Proteomes" id="UP000521676">
    <property type="component" value="Unassembled WGS sequence"/>
</dbReference>
<dbReference type="EMBL" id="CP128399">
    <property type="protein sequence ID" value="WJW65659.1"/>
    <property type="molecule type" value="Genomic_DNA"/>
</dbReference>
<dbReference type="Pfam" id="PF04456">
    <property type="entry name" value="DUF503"/>
    <property type="match status" value="1"/>
</dbReference>
<evidence type="ECO:0000313" key="2">
    <source>
        <dbReference type="EMBL" id="WJW65659.1"/>
    </source>
</evidence>